<dbReference type="InterPro" id="IPR036614">
    <property type="entry name" value="RusA-like_sf"/>
</dbReference>
<organism evidence="1 2">
    <name type="scientific">Ligilactobacillus salivarius</name>
    <dbReference type="NCBI Taxonomy" id="1624"/>
    <lineage>
        <taxon>Bacteria</taxon>
        <taxon>Bacillati</taxon>
        <taxon>Bacillota</taxon>
        <taxon>Bacilli</taxon>
        <taxon>Lactobacillales</taxon>
        <taxon>Lactobacillaceae</taxon>
        <taxon>Ligilactobacillus</taxon>
    </lineage>
</organism>
<sequence>MELRFNIEPQQQERPRATGRGRFIRVYDPPKTAKFKRELKQLARLEMQGKDKFDSAISVTIKFFRKVQKSVSKKEHARRTQGHVRPIVKPDLDNYVKSTLDALNGVIWTDDATIVELNTSKWYADDPRIEIEVKELKNDEERNQN</sequence>
<dbReference type="Pfam" id="PF05866">
    <property type="entry name" value="RusA"/>
    <property type="match status" value="1"/>
</dbReference>
<dbReference type="GO" id="GO:0000287">
    <property type="term" value="F:magnesium ion binding"/>
    <property type="evidence" value="ECO:0007669"/>
    <property type="project" value="InterPro"/>
</dbReference>
<dbReference type="Proteomes" id="UP000192638">
    <property type="component" value="Unassembled WGS sequence"/>
</dbReference>
<proteinExistence type="predicted"/>
<name>A0A1V9QL56_9LACO</name>
<protein>
    <submittedName>
        <fullName evidence="1">Uncharacterized protein</fullName>
    </submittedName>
</protein>
<dbReference type="SUPFAM" id="SSF103084">
    <property type="entry name" value="Holliday junction resolvase RusA"/>
    <property type="match status" value="1"/>
</dbReference>
<dbReference type="GO" id="GO:0006310">
    <property type="term" value="P:DNA recombination"/>
    <property type="evidence" value="ECO:0007669"/>
    <property type="project" value="InterPro"/>
</dbReference>
<dbReference type="AlphaFoldDB" id="A0A1V9QL56"/>
<evidence type="ECO:0000313" key="2">
    <source>
        <dbReference type="Proteomes" id="UP000192638"/>
    </source>
</evidence>
<gene>
    <name evidence="1" type="ORF">B6U60_09945</name>
</gene>
<dbReference type="EMBL" id="NBEB01000110">
    <property type="protein sequence ID" value="OQQ81612.1"/>
    <property type="molecule type" value="Genomic_DNA"/>
</dbReference>
<dbReference type="InterPro" id="IPR008822">
    <property type="entry name" value="Endonuclease_RusA-like"/>
</dbReference>
<accession>A0A1V9QL56</accession>
<dbReference type="GO" id="GO:0006281">
    <property type="term" value="P:DNA repair"/>
    <property type="evidence" value="ECO:0007669"/>
    <property type="project" value="InterPro"/>
</dbReference>
<dbReference type="RefSeq" id="WP_081531143.1">
    <property type="nucleotide sequence ID" value="NZ_NBEB01000110.1"/>
</dbReference>
<evidence type="ECO:0000313" key="1">
    <source>
        <dbReference type="EMBL" id="OQQ81612.1"/>
    </source>
</evidence>
<comment type="caution">
    <text evidence="1">The sequence shown here is derived from an EMBL/GenBank/DDBJ whole genome shotgun (WGS) entry which is preliminary data.</text>
</comment>
<reference evidence="1 2" key="1">
    <citation type="submission" date="2017-03" db="EMBL/GenBank/DDBJ databases">
        <title>Phylogenomics and comparative genomics of Lactobacillus salivarius, a mammalian gut commensal.</title>
        <authorList>
            <person name="Harris H.M."/>
        </authorList>
    </citation>
    <scope>NUCLEOTIDE SEQUENCE [LARGE SCALE GENOMIC DNA]</scope>
    <source>
        <strain evidence="1 2">LMG 14477</strain>
    </source>
</reference>
<dbReference type="Gene3D" id="3.30.1330.70">
    <property type="entry name" value="Holliday junction resolvase RusA"/>
    <property type="match status" value="1"/>
</dbReference>